<organism evidence="1 2">
    <name type="scientific">Heterodera trifolii</name>
    <dbReference type="NCBI Taxonomy" id="157864"/>
    <lineage>
        <taxon>Eukaryota</taxon>
        <taxon>Metazoa</taxon>
        <taxon>Ecdysozoa</taxon>
        <taxon>Nematoda</taxon>
        <taxon>Chromadorea</taxon>
        <taxon>Rhabditida</taxon>
        <taxon>Tylenchina</taxon>
        <taxon>Tylenchomorpha</taxon>
        <taxon>Tylenchoidea</taxon>
        <taxon>Heteroderidae</taxon>
        <taxon>Heteroderinae</taxon>
        <taxon>Heterodera</taxon>
    </lineage>
</organism>
<dbReference type="EMBL" id="JBICBT010000265">
    <property type="protein sequence ID" value="KAL3118716.1"/>
    <property type="molecule type" value="Genomic_DNA"/>
</dbReference>
<name>A0ABD2LTZ5_9BILA</name>
<keyword evidence="2" id="KW-1185">Reference proteome</keyword>
<sequence>MPVVTPHHANNSNEWREKYENSALWPLCLIVVSIDHRSEQPTPSGTLAVTNVVLRNGDGNRVEASGWQRYAGVLASLTIGNAYWFVNCSARARYQQSRLVVVVLFLKQMPLPLMRTKTTIRLTIVLVSPCVHVLLNDGLLRGLV</sequence>
<dbReference type="AlphaFoldDB" id="A0ABD2LTZ5"/>
<evidence type="ECO:0000313" key="1">
    <source>
        <dbReference type="EMBL" id="KAL3118716.1"/>
    </source>
</evidence>
<accession>A0ABD2LTZ5</accession>
<evidence type="ECO:0000313" key="2">
    <source>
        <dbReference type="Proteomes" id="UP001620626"/>
    </source>
</evidence>
<comment type="caution">
    <text evidence="1">The sequence shown here is derived from an EMBL/GenBank/DDBJ whole genome shotgun (WGS) entry which is preliminary data.</text>
</comment>
<protein>
    <submittedName>
        <fullName evidence="1">Uncharacterized protein</fullName>
    </submittedName>
</protein>
<proteinExistence type="predicted"/>
<reference evidence="1 2" key="1">
    <citation type="submission" date="2024-10" db="EMBL/GenBank/DDBJ databases">
        <authorList>
            <person name="Kim D."/>
        </authorList>
    </citation>
    <scope>NUCLEOTIDE SEQUENCE [LARGE SCALE GENOMIC DNA]</scope>
    <source>
        <strain evidence="1">BH-2024</strain>
    </source>
</reference>
<gene>
    <name evidence="1" type="ORF">niasHT_002568</name>
</gene>
<dbReference type="Proteomes" id="UP001620626">
    <property type="component" value="Unassembled WGS sequence"/>
</dbReference>